<evidence type="ECO:0000259" key="6">
    <source>
        <dbReference type="Pfam" id="PF04932"/>
    </source>
</evidence>
<evidence type="ECO:0000313" key="8">
    <source>
        <dbReference type="Proteomes" id="UP000594464"/>
    </source>
</evidence>
<feature type="transmembrane region" description="Helical" evidence="5">
    <location>
        <begin position="239"/>
        <end position="258"/>
    </location>
</feature>
<proteinExistence type="predicted"/>
<feature type="transmembrane region" description="Helical" evidence="5">
    <location>
        <begin position="62"/>
        <end position="80"/>
    </location>
</feature>
<feature type="transmembrane region" description="Helical" evidence="5">
    <location>
        <begin position="157"/>
        <end position="177"/>
    </location>
</feature>
<reference evidence="8" key="1">
    <citation type="submission" date="2020-02" db="EMBL/GenBank/DDBJ databases">
        <title>Genomic and physiological characterization of two novel Nitrospinaceae genera.</title>
        <authorList>
            <person name="Mueller A.J."/>
            <person name="Jung M.-Y."/>
            <person name="Strachan C.R."/>
            <person name="Herbold C.W."/>
            <person name="Kirkegaard R.H."/>
            <person name="Daims H."/>
        </authorList>
    </citation>
    <scope>NUCLEOTIDE SEQUENCE [LARGE SCALE GENOMIC DNA]</scope>
</reference>
<accession>A0A7T0C0K3</accession>
<gene>
    <name evidence="7" type="ORF">G3M78_02375</name>
</gene>
<feature type="transmembrane region" description="Helical" evidence="5">
    <location>
        <begin position="86"/>
        <end position="106"/>
    </location>
</feature>
<dbReference type="PANTHER" id="PTHR37422">
    <property type="entry name" value="TEICHURONIC ACID BIOSYNTHESIS PROTEIN TUAE"/>
    <property type="match status" value="1"/>
</dbReference>
<dbReference type="InterPro" id="IPR007016">
    <property type="entry name" value="O-antigen_ligase-rel_domated"/>
</dbReference>
<dbReference type="GO" id="GO:0016020">
    <property type="term" value="C:membrane"/>
    <property type="evidence" value="ECO:0007669"/>
    <property type="project" value="UniProtKB-SubCell"/>
</dbReference>
<dbReference type="AlphaFoldDB" id="A0A7T0C0K3"/>
<dbReference type="PANTHER" id="PTHR37422:SF13">
    <property type="entry name" value="LIPOPOLYSACCHARIDE BIOSYNTHESIS PROTEIN PA4999-RELATED"/>
    <property type="match status" value="1"/>
</dbReference>
<dbReference type="Pfam" id="PF04932">
    <property type="entry name" value="Wzy_C"/>
    <property type="match status" value="1"/>
</dbReference>
<keyword evidence="4 5" id="KW-0472">Membrane</keyword>
<name>A0A7T0C0K3_9BACT</name>
<evidence type="ECO:0000256" key="1">
    <source>
        <dbReference type="ARBA" id="ARBA00004141"/>
    </source>
</evidence>
<comment type="subcellular location">
    <subcellularLocation>
        <location evidence="1">Membrane</location>
        <topology evidence="1">Multi-pass membrane protein</topology>
    </subcellularLocation>
</comment>
<evidence type="ECO:0000256" key="2">
    <source>
        <dbReference type="ARBA" id="ARBA00022692"/>
    </source>
</evidence>
<evidence type="ECO:0000313" key="7">
    <source>
        <dbReference type="EMBL" id="QPJ64302.1"/>
    </source>
</evidence>
<dbReference type="KEGG" id="nva:G3M78_02375"/>
<organism evidence="7 8">
    <name type="scientific">Candidatus Nitrohelix vancouverensis</name>
    <dbReference type="NCBI Taxonomy" id="2705534"/>
    <lineage>
        <taxon>Bacteria</taxon>
        <taxon>Pseudomonadati</taxon>
        <taxon>Nitrospinota/Tectimicrobiota group</taxon>
        <taxon>Nitrospinota</taxon>
        <taxon>Nitrospinia</taxon>
        <taxon>Nitrospinales</taxon>
        <taxon>Nitrospinaceae</taxon>
        <taxon>Candidatus Nitrohelix</taxon>
    </lineage>
</organism>
<feature type="transmembrane region" description="Helical" evidence="5">
    <location>
        <begin position="184"/>
        <end position="202"/>
    </location>
</feature>
<evidence type="ECO:0000256" key="4">
    <source>
        <dbReference type="ARBA" id="ARBA00023136"/>
    </source>
</evidence>
<dbReference type="GO" id="GO:0016874">
    <property type="term" value="F:ligase activity"/>
    <property type="evidence" value="ECO:0007669"/>
    <property type="project" value="UniProtKB-KW"/>
</dbReference>
<sequence>MQTFFLFLLLGWIALGSNYNPELPLKHFEIATITAMASLFFLLVNLWSAFRRREAINLPLNGPAFWILLFFLWGAAGYFYTSRLEATFFMTVRYLGAAAFLLGMILHLKRSCQIVQALWAMSAFAAVMAGIGILQYMEFPYVIGAGPFAPLSTGLFINPNFFAGYLLIHIPFCLYLIKRTKNHFFRLGPILFLLALLAGLGLTDSRGGQLTAAFILLLCSRYFSVRIQTWYDALSLKRISAILLLGAALIAVLNFTRLGQFGEFVENLSQPLPPFTSVQTLESIPEESDLLKMGPFSQEQGFWTALGLRLVLWKVAFAIVDDFPVSGSGPWTYYLLLPLFLKAYDFSHTPDHIVSELDRMVHAHNWLLQSASDTGLVGLSLLLMGLVRIVTSYRSNASIDNDEQRSLSNFIFLALVAFFVHNLIEYNWPEPVFIYFFATGVAFMNFLQQDPQYTTAPAWFGDRLHCLNFLSIAVICFCSLSAFFFYQKGLSQAQQQIQVSSLQNKLERLHLLCPRCDLPYLNLAAIELWKFQTRNDLNALSLAEKNIHLALQVSVVNPEIALQWGKLQFMLNEPAPSRIALEFAARKRSTRDAAKELLGKLRD</sequence>
<feature type="transmembrane region" description="Helical" evidence="5">
    <location>
        <begin position="366"/>
        <end position="387"/>
    </location>
</feature>
<feature type="transmembrane region" description="Helical" evidence="5">
    <location>
        <begin position="467"/>
        <end position="486"/>
    </location>
</feature>
<feature type="domain" description="O-antigen ligase-related" evidence="6">
    <location>
        <begin position="192"/>
        <end position="383"/>
    </location>
</feature>
<dbReference type="InterPro" id="IPR051533">
    <property type="entry name" value="WaaL-like"/>
</dbReference>
<evidence type="ECO:0000256" key="5">
    <source>
        <dbReference type="SAM" id="Phobius"/>
    </source>
</evidence>
<keyword evidence="3 5" id="KW-1133">Transmembrane helix</keyword>
<feature type="transmembrane region" description="Helical" evidence="5">
    <location>
        <begin position="407"/>
        <end position="424"/>
    </location>
</feature>
<protein>
    <submittedName>
        <fullName evidence="7">O-antigen ligase family protein</fullName>
    </submittedName>
</protein>
<feature type="transmembrane region" description="Helical" evidence="5">
    <location>
        <begin position="208"/>
        <end position="227"/>
    </location>
</feature>
<feature type="transmembrane region" description="Helical" evidence="5">
    <location>
        <begin position="32"/>
        <end position="50"/>
    </location>
</feature>
<keyword evidence="2 5" id="KW-0812">Transmembrane</keyword>
<keyword evidence="7" id="KW-0436">Ligase</keyword>
<dbReference type="EMBL" id="CP048620">
    <property type="protein sequence ID" value="QPJ64302.1"/>
    <property type="molecule type" value="Genomic_DNA"/>
</dbReference>
<evidence type="ECO:0000256" key="3">
    <source>
        <dbReference type="ARBA" id="ARBA00022989"/>
    </source>
</evidence>
<feature type="transmembrane region" description="Helical" evidence="5">
    <location>
        <begin position="430"/>
        <end position="447"/>
    </location>
</feature>
<dbReference type="Proteomes" id="UP000594464">
    <property type="component" value="Chromosome"/>
</dbReference>
<feature type="transmembrane region" description="Helical" evidence="5">
    <location>
        <begin position="118"/>
        <end position="137"/>
    </location>
</feature>